<dbReference type="InterPro" id="IPR019358">
    <property type="entry name" value="NEMP_fam"/>
</dbReference>
<evidence type="ECO:0000313" key="9">
    <source>
        <dbReference type="Proteomes" id="UP000078200"/>
    </source>
</evidence>
<keyword evidence="6" id="KW-0472">Membrane</keyword>
<dbReference type="PANTHER" id="PTHR13598">
    <property type="entry name" value="AT07567P-RELATED"/>
    <property type="match status" value="1"/>
</dbReference>
<evidence type="ECO:0000256" key="6">
    <source>
        <dbReference type="ARBA" id="ARBA00023136"/>
    </source>
</evidence>
<dbReference type="PANTHER" id="PTHR13598:SF1">
    <property type="entry name" value="AT07567P-RELATED"/>
    <property type="match status" value="1"/>
</dbReference>
<proteinExistence type="inferred from homology"/>
<comment type="similarity">
    <text evidence="2">Belongs to the NEMP family.</text>
</comment>
<evidence type="ECO:0000256" key="1">
    <source>
        <dbReference type="ARBA" id="ARBA00004575"/>
    </source>
</evidence>
<comment type="subcellular location">
    <subcellularLocation>
        <location evidence="1">Nucleus inner membrane</location>
        <topology evidence="1">Multi-pass membrane protein</topology>
        <orientation evidence="1">Nucleoplasmic side</orientation>
    </subcellularLocation>
</comment>
<evidence type="ECO:0000256" key="7">
    <source>
        <dbReference type="ARBA" id="ARBA00023242"/>
    </source>
</evidence>
<organism evidence="8 9">
    <name type="scientific">Glossina austeni</name>
    <name type="common">Savannah tsetse fly</name>
    <dbReference type="NCBI Taxonomy" id="7395"/>
    <lineage>
        <taxon>Eukaryota</taxon>
        <taxon>Metazoa</taxon>
        <taxon>Ecdysozoa</taxon>
        <taxon>Arthropoda</taxon>
        <taxon>Hexapoda</taxon>
        <taxon>Insecta</taxon>
        <taxon>Pterygota</taxon>
        <taxon>Neoptera</taxon>
        <taxon>Endopterygota</taxon>
        <taxon>Diptera</taxon>
        <taxon>Brachycera</taxon>
        <taxon>Muscomorpha</taxon>
        <taxon>Hippoboscoidea</taxon>
        <taxon>Glossinidae</taxon>
        <taxon>Glossina</taxon>
    </lineage>
</organism>
<reference evidence="8" key="1">
    <citation type="submission" date="2020-05" db="UniProtKB">
        <authorList>
            <consortium name="EnsemblMetazoa"/>
        </authorList>
    </citation>
    <scope>IDENTIFICATION</scope>
    <source>
        <strain evidence="8">TTRI</strain>
    </source>
</reference>
<keyword evidence="5" id="KW-1133">Transmembrane helix</keyword>
<keyword evidence="3" id="KW-0812">Transmembrane</keyword>
<evidence type="ECO:0000256" key="2">
    <source>
        <dbReference type="ARBA" id="ARBA00005748"/>
    </source>
</evidence>
<dbReference type="Proteomes" id="UP000078200">
    <property type="component" value="Unassembled WGS sequence"/>
</dbReference>
<dbReference type="GO" id="GO:0005637">
    <property type="term" value="C:nuclear inner membrane"/>
    <property type="evidence" value="ECO:0007669"/>
    <property type="project" value="UniProtKB-SubCell"/>
</dbReference>
<name>A0A1A9UQY2_GLOAU</name>
<evidence type="ECO:0000256" key="3">
    <source>
        <dbReference type="ARBA" id="ARBA00022692"/>
    </source>
</evidence>
<dbReference type="Pfam" id="PF10225">
    <property type="entry name" value="NEMP"/>
    <property type="match status" value="1"/>
</dbReference>
<evidence type="ECO:0000313" key="8">
    <source>
        <dbReference type="EnsemblMetazoa" id="GAUT012527-PA"/>
    </source>
</evidence>
<evidence type="ECO:0000256" key="4">
    <source>
        <dbReference type="ARBA" id="ARBA00022729"/>
    </source>
</evidence>
<keyword evidence="9" id="KW-1185">Reference proteome</keyword>
<keyword evidence="7" id="KW-0539">Nucleus</keyword>
<sequence length="169" mass="19330">MKKKLTSVLSFHVDAMLPQTTGPIKAKELNYMNLGLGMEPQNPYTIELKISRIDFWRLVQLLLGCLLFQYASNLSHNSIFYYRTGTVFRACSSFMLIVGLTTSHLSEGGFLSSEFYQHFDRDNDENCDISVEESENEENALRSITSDTLFMATKTYWTQMTNIVANQLP</sequence>
<accession>A0A1A9UQY2</accession>
<dbReference type="EnsemblMetazoa" id="GAUT012527-RA">
    <property type="protein sequence ID" value="GAUT012527-PA"/>
    <property type="gene ID" value="GAUT012527"/>
</dbReference>
<keyword evidence="4" id="KW-0732">Signal</keyword>
<evidence type="ECO:0000256" key="5">
    <source>
        <dbReference type="ARBA" id="ARBA00022989"/>
    </source>
</evidence>
<dbReference type="AlphaFoldDB" id="A0A1A9UQY2"/>
<dbReference type="VEuPathDB" id="VectorBase:GAUT012527"/>
<protein>
    <submittedName>
        <fullName evidence="8">Uncharacterized protein</fullName>
    </submittedName>
</protein>